<proteinExistence type="predicted"/>
<dbReference type="InterPro" id="IPR001810">
    <property type="entry name" value="F-box_dom"/>
</dbReference>
<gene>
    <name evidence="2" type="ORF">TAV2_LOCUS7290</name>
</gene>
<protein>
    <recommendedName>
        <fullName evidence="1">F-box domain-containing protein</fullName>
    </recommendedName>
</protein>
<evidence type="ECO:0000259" key="1">
    <source>
        <dbReference type="PROSITE" id="PS50181"/>
    </source>
</evidence>
<reference evidence="2 3" key="1">
    <citation type="submission" date="2022-03" db="EMBL/GenBank/DDBJ databases">
        <authorList>
            <person name="Nunn A."/>
            <person name="Chopra R."/>
            <person name="Nunn A."/>
            <person name="Contreras Garrido A."/>
        </authorList>
    </citation>
    <scope>NUCLEOTIDE SEQUENCE [LARGE SCALE GENOMIC DNA]</scope>
</reference>
<dbReference type="InterPro" id="IPR005174">
    <property type="entry name" value="KIB1-4_b-propeller"/>
</dbReference>
<dbReference type="PANTHER" id="PTHR33127:SF28">
    <property type="entry name" value="CDC68-LIKE PROTEIN-RELATED"/>
    <property type="match status" value="1"/>
</dbReference>
<dbReference type="CDD" id="cd09917">
    <property type="entry name" value="F-box_SF"/>
    <property type="match status" value="1"/>
</dbReference>
<dbReference type="Gene3D" id="1.20.1280.50">
    <property type="match status" value="1"/>
</dbReference>
<evidence type="ECO:0000313" key="3">
    <source>
        <dbReference type="Proteomes" id="UP000836841"/>
    </source>
</evidence>
<name>A0AAU9RQQ1_THLAR</name>
<dbReference type="Proteomes" id="UP000836841">
    <property type="component" value="Chromosome 2"/>
</dbReference>
<dbReference type="PANTHER" id="PTHR33127">
    <property type="entry name" value="TRANSMEMBRANE PROTEIN"/>
    <property type="match status" value="1"/>
</dbReference>
<dbReference type="Pfam" id="PF12937">
    <property type="entry name" value="F-box-like"/>
    <property type="match status" value="1"/>
</dbReference>
<dbReference type="EMBL" id="OU466858">
    <property type="protein sequence ID" value="CAH2048020.1"/>
    <property type="molecule type" value="Genomic_DNA"/>
</dbReference>
<dbReference type="InterPro" id="IPR036047">
    <property type="entry name" value="F-box-like_dom_sf"/>
</dbReference>
<dbReference type="AlphaFoldDB" id="A0AAU9RQQ1"/>
<organism evidence="2 3">
    <name type="scientific">Thlaspi arvense</name>
    <name type="common">Field penny-cress</name>
    <dbReference type="NCBI Taxonomy" id="13288"/>
    <lineage>
        <taxon>Eukaryota</taxon>
        <taxon>Viridiplantae</taxon>
        <taxon>Streptophyta</taxon>
        <taxon>Embryophyta</taxon>
        <taxon>Tracheophyta</taxon>
        <taxon>Spermatophyta</taxon>
        <taxon>Magnoliopsida</taxon>
        <taxon>eudicotyledons</taxon>
        <taxon>Gunneridae</taxon>
        <taxon>Pentapetalae</taxon>
        <taxon>rosids</taxon>
        <taxon>malvids</taxon>
        <taxon>Brassicales</taxon>
        <taxon>Brassicaceae</taxon>
        <taxon>Thlaspideae</taxon>
        <taxon>Thlaspi</taxon>
    </lineage>
</organism>
<accession>A0AAU9RQQ1</accession>
<dbReference type="SUPFAM" id="SSF81383">
    <property type="entry name" value="F-box domain"/>
    <property type="match status" value="1"/>
</dbReference>
<evidence type="ECO:0000313" key="2">
    <source>
        <dbReference type="EMBL" id="CAH2048020.1"/>
    </source>
</evidence>
<keyword evidence="3" id="KW-1185">Reference proteome</keyword>
<dbReference type="PROSITE" id="PS50181">
    <property type="entry name" value="FBOX"/>
    <property type="match status" value="1"/>
</dbReference>
<dbReference type="Pfam" id="PF03478">
    <property type="entry name" value="Beta-prop_KIB1-4"/>
    <property type="match status" value="1"/>
</dbReference>
<feature type="domain" description="F-box" evidence="1">
    <location>
        <begin position="21"/>
        <end position="67"/>
    </location>
</feature>
<sequence length="375" mass="42873">MTTFDQLNKDVNNNELESSKFLTFADVPSGLLEAIMSYLSYKDSIRASAVCKAWRKAAVAVRVAEKYPWVVSFPKRGDSVYLFDPLERKMYTLNLPEIAGTNVCCSKDGWLLMRRSSFVDLFFFNPYTRELISLPKCELSFQAIAFSSAPTSGTCVVVALRPVRRDAIAISIWNLGACEWVAKEFTCSLGFDPYMHSNLLYANDHFYCFDLGGVLLSFDPASSTVNCESWDEHRCPYLHNDEWLGLPKRIYLVEQRGELFLMYTCGNERPMVYKLVSSKWEEISSAAALNGLTIFASLYSSETRVDVPVMRNRVYFPRYGLHNNQCVSYSFDQGRFYPRKPLLKPINLWGMQPELCPLQSIWIEPPSKTFLDGLM</sequence>